<dbReference type="PROSITE" id="PS50043">
    <property type="entry name" value="HTH_LUXR_2"/>
    <property type="match status" value="1"/>
</dbReference>
<comment type="caution">
    <text evidence="3">The sequence shown here is derived from an EMBL/GenBank/DDBJ whole genome shotgun (WGS) entry which is preliminary data.</text>
</comment>
<dbReference type="InterPro" id="IPR052020">
    <property type="entry name" value="Cyclic_di-GMP/3'3'-cGAMP_PDE"/>
</dbReference>
<dbReference type="PANTHER" id="PTHR45228:SF4">
    <property type="entry name" value="LIPOPROTEIN"/>
    <property type="match status" value="1"/>
</dbReference>
<protein>
    <submittedName>
        <fullName evidence="3">LuxR family transcriptional regulator</fullName>
    </submittedName>
</protein>
<dbReference type="InterPro" id="IPR003607">
    <property type="entry name" value="HD/PDEase_dom"/>
</dbReference>
<dbReference type="InterPro" id="IPR037522">
    <property type="entry name" value="HD_GYP_dom"/>
</dbReference>
<dbReference type="CDD" id="cd00077">
    <property type="entry name" value="HDc"/>
    <property type="match status" value="1"/>
</dbReference>
<organism evidence="3 4">
    <name type="scientific">Lysobacter niastensis</name>
    <dbReference type="NCBI Taxonomy" id="380629"/>
    <lineage>
        <taxon>Bacteria</taxon>
        <taxon>Pseudomonadati</taxon>
        <taxon>Pseudomonadota</taxon>
        <taxon>Gammaproteobacteria</taxon>
        <taxon>Lysobacterales</taxon>
        <taxon>Lysobacteraceae</taxon>
        <taxon>Lysobacter</taxon>
    </lineage>
</organism>
<dbReference type="SMART" id="SM00421">
    <property type="entry name" value="HTH_LUXR"/>
    <property type="match status" value="1"/>
</dbReference>
<dbReference type="Proteomes" id="UP001429984">
    <property type="component" value="Unassembled WGS sequence"/>
</dbReference>
<gene>
    <name evidence="3" type="ORF">IU514_15570</name>
</gene>
<dbReference type="InterPro" id="IPR016032">
    <property type="entry name" value="Sig_transdc_resp-reg_C-effctor"/>
</dbReference>
<dbReference type="EMBL" id="JADLZT010000009">
    <property type="protein sequence ID" value="MBF6025453.1"/>
    <property type="molecule type" value="Genomic_DNA"/>
</dbReference>
<evidence type="ECO:0000259" key="2">
    <source>
        <dbReference type="PROSITE" id="PS51832"/>
    </source>
</evidence>
<proteinExistence type="predicted"/>
<dbReference type="Pfam" id="PF00196">
    <property type="entry name" value="GerE"/>
    <property type="match status" value="1"/>
</dbReference>
<evidence type="ECO:0000313" key="4">
    <source>
        <dbReference type="Proteomes" id="UP001429984"/>
    </source>
</evidence>
<dbReference type="Pfam" id="PF13487">
    <property type="entry name" value="HD_5"/>
    <property type="match status" value="1"/>
</dbReference>
<dbReference type="Gene3D" id="1.10.10.10">
    <property type="entry name" value="Winged helix-like DNA-binding domain superfamily/Winged helix DNA-binding domain"/>
    <property type="match status" value="1"/>
</dbReference>
<accession>A0ABS0B8W0</accession>
<dbReference type="PROSITE" id="PS51832">
    <property type="entry name" value="HD_GYP"/>
    <property type="match status" value="1"/>
</dbReference>
<dbReference type="SUPFAM" id="SSF109604">
    <property type="entry name" value="HD-domain/PDEase-like"/>
    <property type="match status" value="1"/>
</dbReference>
<reference evidence="3 4" key="1">
    <citation type="submission" date="2020-11" db="EMBL/GenBank/DDBJ databases">
        <title>Draft Genome Sequence and Secondary Metabolite Biosynthetic Potential of the Lysobacter niastensis Type strain DSM 18481.</title>
        <authorList>
            <person name="Turrini P."/>
            <person name="Artuso I."/>
            <person name="Tescari M."/>
            <person name="Lugli G.A."/>
            <person name="Frangipani E."/>
            <person name="Ventura M."/>
            <person name="Visca P."/>
        </authorList>
    </citation>
    <scope>NUCLEOTIDE SEQUENCE [LARGE SCALE GENOMIC DNA]</scope>
    <source>
        <strain evidence="3 4">DSM 18481</strain>
    </source>
</reference>
<dbReference type="Gene3D" id="1.10.3210.10">
    <property type="entry name" value="Hypothetical protein af1432"/>
    <property type="match status" value="2"/>
</dbReference>
<keyword evidence="4" id="KW-1185">Reference proteome</keyword>
<evidence type="ECO:0000259" key="1">
    <source>
        <dbReference type="PROSITE" id="PS50043"/>
    </source>
</evidence>
<dbReference type="CDD" id="cd06170">
    <property type="entry name" value="LuxR_C_like"/>
    <property type="match status" value="1"/>
</dbReference>
<dbReference type="SUPFAM" id="SSF46894">
    <property type="entry name" value="C-terminal effector domain of the bipartite response regulators"/>
    <property type="match status" value="1"/>
</dbReference>
<dbReference type="PANTHER" id="PTHR45228">
    <property type="entry name" value="CYCLIC DI-GMP PHOSPHODIESTERASE TM_0186-RELATED"/>
    <property type="match status" value="1"/>
</dbReference>
<feature type="domain" description="HTH luxR-type" evidence="1">
    <location>
        <begin position="423"/>
        <end position="488"/>
    </location>
</feature>
<dbReference type="PRINTS" id="PR00038">
    <property type="entry name" value="HTHLUXR"/>
</dbReference>
<evidence type="ECO:0000313" key="3">
    <source>
        <dbReference type="EMBL" id="MBF6025453.1"/>
    </source>
</evidence>
<feature type="domain" description="HD-GYP" evidence="2">
    <location>
        <begin position="230"/>
        <end position="425"/>
    </location>
</feature>
<dbReference type="InterPro" id="IPR000792">
    <property type="entry name" value="Tscrpt_reg_LuxR_C"/>
</dbReference>
<sequence>MKAVDDSSVPLLDVIRSLAFVGDLAMGQPTDHSPRAAWITGQLAHESGASKAACSRAMAVALLRWSGCTANAPEFAQLFGDDVSGRKALLAMQSSGSSFRSGTRNKGSAFLSLSRIHCEVSGDIAGQLGLDDDTEFALRHLFESQDGTGAPDGLRGDQVPMAVYMASLAGDLDIFNRLYGFDQACRLIGERAEVLYPRELADVVLAHARQWLAALDNDPTLSGACSLDANFADRTTSLEILADVIDLKLPWMTGYSRQVAQLARNAARQLGLDEMRQQRLYRAALIHGMGRASVPNMVWDTPGRLAESSWERVRLAPYWTGRAARQIGSLAGEAEVASYAYERPDGSGYFREAKDANFPVEGRILAAAAALVALRAARPWREAYSEAAAGDMLKAEAAAGRYDLDAVRALVDKPRSTTAKSSATPSAGLLSEREREILRWISLGASNKQVAQKLSISPSTVRTHVESVFRKLDCSTRAAATLKATQLGLL</sequence>
<name>A0ABS0B8W0_9GAMM</name>
<dbReference type="RefSeq" id="WP_194932063.1">
    <property type="nucleotide sequence ID" value="NZ_JADLZT010000009.1"/>
</dbReference>
<dbReference type="InterPro" id="IPR036388">
    <property type="entry name" value="WH-like_DNA-bd_sf"/>
</dbReference>
<dbReference type="PROSITE" id="PS00622">
    <property type="entry name" value="HTH_LUXR_1"/>
    <property type="match status" value="1"/>
</dbReference>